<feature type="transmembrane region" description="Helical" evidence="5">
    <location>
        <begin position="262"/>
        <end position="280"/>
    </location>
</feature>
<dbReference type="GO" id="GO:0005886">
    <property type="term" value="C:plasma membrane"/>
    <property type="evidence" value="ECO:0007669"/>
    <property type="project" value="TreeGrafter"/>
</dbReference>
<dbReference type="InterPro" id="IPR038665">
    <property type="entry name" value="Voltage-dep_anion_channel_sf"/>
</dbReference>
<proteinExistence type="predicted"/>
<protein>
    <submittedName>
        <fullName evidence="6">SLAC1 anion channel family protein</fullName>
    </submittedName>
</protein>
<evidence type="ECO:0000256" key="4">
    <source>
        <dbReference type="ARBA" id="ARBA00023136"/>
    </source>
</evidence>
<keyword evidence="2 5" id="KW-0812">Transmembrane</keyword>
<feature type="transmembrane region" description="Helical" evidence="5">
    <location>
        <begin position="230"/>
        <end position="250"/>
    </location>
</feature>
<feature type="transmembrane region" description="Helical" evidence="5">
    <location>
        <begin position="146"/>
        <end position="166"/>
    </location>
</feature>
<feature type="transmembrane region" description="Helical" evidence="5">
    <location>
        <begin position="112"/>
        <end position="134"/>
    </location>
</feature>
<evidence type="ECO:0000313" key="6">
    <source>
        <dbReference type="EMBL" id="QTX10703.1"/>
    </source>
</evidence>
<comment type="subcellular location">
    <subcellularLocation>
        <location evidence="1">Membrane</location>
        <topology evidence="1">Multi-pass membrane protein</topology>
    </subcellularLocation>
</comment>
<evidence type="ECO:0000256" key="5">
    <source>
        <dbReference type="SAM" id="Phobius"/>
    </source>
</evidence>
<dbReference type="PANTHER" id="PTHR37955:SF1">
    <property type="entry name" value="DEP DOMAIN-CONTAINING PROTEIN"/>
    <property type="match status" value="1"/>
</dbReference>
<dbReference type="Pfam" id="PF03595">
    <property type="entry name" value="SLAC1"/>
    <property type="match status" value="1"/>
</dbReference>
<evidence type="ECO:0000256" key="1">
    <source>
        <dbReference type="ARBA" id="ARBA00004141"/>
    </source>
</evidence>
<name>A0A8B0SF63_9GAMM</name>
<dbReference type="GO" id="GO:0046583">
    <property type="term" value="F:monoatomic cation efflux transmembrane transporter activity"/>
    <property type="evidence" value="ECO:0007669"/>
    <property type="project" value="TreeGrafter"/>
</dbReference>
<dbReference type="CDD" id="cd09323">
    <property type="entry name" value="TDT_SLAC1_like"/>
    <property type="match status" value="1"/>
</dbReference>
<sequence length="324" mass="36517">MMEHTPAPHGRLAFLPISFFSVVMGLSGLTIAWEKAQHVFHRDLGINIGMLAVTVSVFALLFLLYVSKAWRYPQSVAQELAHPVKLSFFPTISISLLLIATALYGVNAELALPVWVAGTLLHLVFTLYVINKWMHHEHFQIQHINPAWFIPAVGNVLVPVIGVPLGFVDVSWFFFSIGMFFWLILMTLVFNRMMFHQAIDAFLLPSLFILIAPPAVGFIAYMRLESELDAFARVLYFFGLFLTLLLFSQFGRFVKLKFGLPWWAYSFPLAAITIASFIMYEQSQAAAYLWIASGLLAVLTVLVALLVTLTLRAVLRHDICKPGH</sequence>
<reference evidence="6" key="1">
    <citation type="submission" date="2021-04" db="EMBL/GenBank/DDBJ databases">
        <title>Complete Genome and methylome analysis of Thiothrix fructosivorans ATCC 49748.</title>
        <authorList>
            <person name="Fomenkov A."/>
            <person name="Sun L."/>
            <person name="Vincze T."/>
            <person name="Grabovich M.Y."/>
            <person name="Roberts R.J."/>
        </authorList>
    </citation>
    <scope>NUCLEOTIDE SEQUENCE</scope>
    <source>
        <strain evidence="6">ATCC 49748</strain>
    </source>
</reference>
<dbReference type="Gene3D" id="1.50.10.150">
    <property type="entry name" value="Voltage-dependent anion channel"/>
    <property type="match status" value="1"/>
</dbReference>
<evidence type="ECO:0000256" key="3">
    <source>
        <dbReference type="ARBA" id="ARBA00022989"/>
    </source>
</evidence>
<keyword evidence="3 5" id="KW-1133">Transmembrane helix</keyword>
<gene>
    <name evidence="6" type="ORF">J1836_019410</name>
</gene>
<feature type="transmembrane region" description="Helical" evidence="5">
    <location>
        <begin position="286"/>
        <end position="311"/>
    </location>
</feature>
<dbReference type="PANTHER" id="PTHR37955">
    <property type="entry name" value="TELLURITE RESISTANCE PROTEIN TEHA"/>
    <property type="match status" value="1"/>
</dbReference>
<dbReference type="EMBL" id="CP072748">
    <property type="protein sequence ID" value="QTX10703.1"/>
    <property type="molecule type" value="Genomic_DNA"/>
</dbReference>
<feature type="transmembrane region" description="Helical" evidence="5">
    <location>
        <begin position="172"/>
        <end position="190"/>
    </location>
</feature>
<keyword evidence="4 5" id="KW-0472">Membrane</keyword>
<dbReference type="AlphaFoldDB" id="A0A8B0SF63"/>
<feature type="transmembrane region" description="Helical" evidence="5">
    <location>
        <begin position="12"/>
        <end position="33"/>
    </location>
</feature>
<dbReference type="InterPro" id="IPR004695">
    <property type="entry name" value="SLAC1/Mae1/Ssu1/TehA"/>
</dbReference>
<feature type="transmembrane region" description="Helical" evidence="5">
    <location>
        <begin position="45"/>
        <end position="66"/>
    </location>
</feature>
<feature type="transmembrane region" description="Helical" evidence="5">
    <location>
        <begin position="86"/>
        <end position="106"/>
    </location>
</feature>
<dbReference type="InterPro" id="IPR052951">
    <property type="entry name" value="Tellurite_res_ion_channel"/>
</dbReference>
<evidence type="ECO:0000256" key="2">
    <source>
        <dbReference type="ARBA" id="ARBA00022692"/>
    </source>
</evidence>
<organism evidence="6">
    <name type="scientific">Thiothrix fructosivorans</name>
    <dbReference type="NCBI Taxonomy" id="111770"/>
    <lineage>
        <taxon>Bacteria</taxon>
        <taxon>Pseudomonadati</taxon>
        <taxon>Pseudomonadota</taxon>
        <taxon>Gammaproteobacteria</taxon>
        <taxon>Thiotrichales</taxon>
        <taxon>Thiotrichaceae</taxon>
        <taxon>Thiothrix</taxon>
    </lineage>
</organism>
<dbReference type="RefSeq" id="WP_307792569.1">
    <property type="nucleotide sequence ID" value="NZ_JAFMPM010000005.1"/>
</dbReference>
<feature type="transmembrane region" description="Helical" evidence="5">
    <location>
        <begin position="202"/>
        <end position="224"/>
    </location>
</feature>
<accession>A0A8B0SF63</accession>